<dbReference type="Pfam" id="PF13175">
    <property type="entry name" value="AAA_15"/>
    <property type="match status" value="1"/>
</dbReference>
<evidence type="ECO:0000313" key="3">
    <source>
        <dbReference type="Proteomes" id="UP000095380"/>
    </source>
</evidence>
<feature type="domain" description="Endonuclease GajA/Old nuclease/RecF-like AAA" evidence="1">
    <location>
        <begin position="3"/>
        <end position="54"/>
    </location>
</feature>
<dbReference type="InterPro" id="IPR027417">
    <property type="entry name" value="P-loop_NTPase"/>
</dbReference>
<dbReference type="EMBL" id="CYYM01000021">
    <property type="protein sequence ID" value="CUO60779.1"/>
    <property type="molecule type" value="Genomic_DNA"/>
</dbReference>
<name>A0A174GIQ3_9FIRM</name>
<dbReference type="RefSeq" id="WP_055195543.1">
    <property type="nucleotide sequence ID" value="NZ_CYYM01000021.1"/>
</dbReference>
<accession>A0A174GIQ3</accession>
<gene>
    <name evidence="2" type="ORF">ERS852408_02539</name>
</gene>
<dbReference type="Proteomes" id="UP000095380">
    <property type="component" value="Unassembled WGS sequence"/>
</dbReference>
<organism evidence="2 3">
    <name type="scientific">Dorea longicatena</name>
    <dbReference type="NCBI Taxonomy" id="88431"/>
    <lineage>
        <taxon>Bacteria</taxon>
        <taxon>Bacillati</taxon>
        <taxon>Bacillota</taxon>
        <taxon>Clostridia</taxon>
        <taxon>Lachnospirales</taxon>
        <taxon>Lachnospiraceae</taxon>
        <taxon>Dorea</taxon>
    </lineage>
</organism>
<evidence type="ECO:0000259" key="1">
    <source>
        <dbReference type="Pfam" id="PF13175"/>
    </source>
</evidence>
<proteinExistence type="predicted"/>
<protein>
    <submittedName>
        <fullName evidence="2">Uncharacterized conserved protein</fullName>
    </submittedName>
</protein>
<evidence type="ECO:0000313" key="2">
    <source>
        <dbReference type="EMBL" id="CUO60779.1"/>
    </source>
</evidence>
<sequence>MNGIKFKGYKAFSDDWISIENFPNITVLIGRNNSGKSSCIDVIESLTNPIVYKQCQELGLDVIMEHNLTEEEVKSVFPESTYGGGIPANNFWEFGKNFIGERVAFDVGVQSRYIGEGVEFLYNWCSNEEIFQKNMKDIGSYLNLDKLMIGKDIV</sequence>
<dbReference type="Gene3D" id="3.40.50.300">
    <property type="entry name" value="P-loop containing nucleotide triphosphate hydrolases"/>
    <property type="match status" value="1"/>
</dbReference>
<reference evidence="2 3" key="1">
    <citation type="submission" date="2015-09" db="EMBL/GenBank/DDBJ databases">
        <authorList>
            <consortium name="Pathogen Informatics"/>
        </authorList>
    </citation>
    <scope>NUCLEOTIDE SEQUENCE [LARGE SCALE GENOMIC DNA]</scope>
    <source>
        <strain evidence="2 3">2789STDY5608851</strain>
    </source>
</reference>
<dbReference type="InterPro" id="IPR041685">
    <property type="entry name" value="AAA_GajA/Old/RecF-like"/>
</dbReference>
<dbReference type="SUPFAM" id="SSF52540">
    <property type="entry name" value="P-loop containing nucleoside triphosphate hydrolases"/>
    <property type="match status" value="1"/>
</dbReference>
<dbReference type="AlphaFoldDB" id="A0A174GIQ3"/>